<evidence type="ECO:0000259" key="4">
    <source>
        <dbReference type="Pfam" id="PF20981"/>
    </source>
</evidence>
<feature type="domain" description="AAR2 N-terminal" evidence="4">
    <location>
        <begin position="17"/>
        <end position="147"/>
    </location>
</feature>
<dbReference type="Pfam" id="PF05282">
    <property type="entry name" value="AAR2"/>
    <property type="match status" value="1"/>
</dbReference>
<evidence type="ECO:0000313" key="6">
    <source>
        <dbReference type="Proteomes" id="UP000601435"/>
    </source>
</evidence>
<accession>A0A812U1D4</accession>
<feature type="domain" description="AAR2 C-terminal" evidence="3">
    <location>
        <begin position="208"/>
        <end position="361"/>
    </location>
</feature>
<dbReference type="InterPro" id="IPR038516">
    <property type="entry name" value="AAR2_N_sf"/>
</dbReference>
<dbReference type="AlphaFoldDB" id="A0A812U1D4"/>
<dbReference type="InterPro" id="IPR033648">
    <property type="entry name" value="AAR2_C"/>
</dbReference>
<dbReference type="CDD" id="cd13778">
    <property type="entry name" value="Aar2_C"/>
    <property type="match status" value="1"/>
</dbReference>
<dbReference type="CDD" id="cd13777">
    <property type="entry name" value="Aar2_N"/>
    <property type="match status" value="1"/>
</dbReference>
<dbReference type="Gene3D" id="1.25.40.550">
    <property type="entry name" value="Aar2, C-terminal domain-like"/>
    <property type="match status" value="1"/>
</dbReference>
<dbReference type="EMBL" id="CAJNJA010025929">
    <property type="protein sequence ID" value="CAE7551824.1"/>
    <property type="molecule type" value="Genomic_DNA"/>
</dbReference>
<dbReference type="PANTHER" id="PTHR12689:SF4">
    <property type="entry name" value="PROTEIN AAR2 HOMOLOG"/>
    <property type="match status" value="1"/>
</dbReference>
<feature type="region of interest" description="Disordered" evidence="2">
    <location>
        <begin position="154"/>
        <end position="186"/>
    </location>
</feature>
<evidence type="ECO:0000256" key="1">
    <source>
        <dbReference type="ARBA" id="ARBA00006281"/>
    </source>
</evidence>
<organism evidence="5 6">
    <name type="scientific">Symbiodinium necroappetens</name>
    <dbReference type="NCBI Taxonomy" id="1628268"/>
    <lineage>
        <taxon>Eukaryota</taxon>
        <taxon>Sar</taxon>
        <taxon>Alveolata</taxon>
        <taxon>Dinophyceae</taxon>
        <taxon>Suessiales</taxon>
        <taxon>Symbiodiniaceae</taxon>
        <taxon>Symbiodinium</taxon>
    </lineage>
</organism>
<gene>
    <name evidence="5" type="primary">Aar2</name>
    <name evidence="5" type="ORF">SNEC2469_LOCUS15897</name>
</gene>
<feature type="compositionally biased region" description="Gly residues" evidence="2">
    <location>
        <begin position="170"/>
        <end position="179"/>
    </location>
</feature>
<name>A0A812U1D4_9DINO</name>
<comment type="similarity">
    <text evidence="1">Belongs to the AAR2 family.</text>
</comment>
<sequence length="390" mass="43342">MAAPARTEEVMRLQEHGASVLCLGCPEGMLFGLDYAAWSVGANFMGVKLVPPGLHYIYSSPRASEDIGLARTGFFLFLKPKDVAVFRWDPEGEELVRPNPDEELRYADGVRSFDFDRNLGPYPLELQEPWAELTRHATAELVQKVEPVSGRIRSKRAEYDAHAETKQEAGEGGQGGQGGEDGEDGDQVMADSVQKVEEVIESNGSLFFSSIPKQMRKGRGQTAEETTKLHMDRTLQLEQMLAREYSGNELAMLGELQLAYIAFLLGQNADGFDQWRGLLQLLCSCEEAAQRRTELYAELLRAFFAQMSQAPSDLFGDDLTKDNFLGSCTLSLLEICEEASPKLRKRCGKLRELVEQKFGLSAQDLALLGEDAPEIVDLEGHFVNLNTMCE</sequence>
<dbReference type="InterPro" id="IPR033647">
    <property type="entry name" value="Aar2_N"/>
</dbReference>
<dbReference type="OrthoDB" id="201752at2759"/>
<dbReference type="InterPro" id="IPR038514">
    <property type="entry name" value="AAR2_C_sf"/>
</dbReference>
<dbReference type="Gene3D" id="2.60.34.20">
    <property type="match status" value="1"/>
</dbReference>
<dbReference type="PANTHER" id="PTHR12689">
    <property type="entry name" value="A1 CISTRON SPLICING FACTOR AAR2-RELATED"/>
    <property type="match status" value="1"/>
</dbReference>
<evidence type="ECO:0000313" key="5">
    <source>
        <dbReference type="EMBL" id="CAE7551824.1"/>
    </source>
</evidence>
<evidence type="ECO:0000256" key="2">
    <source>
        <dbReference type="SAM" id="MobiDB-lite"/>
    </source>
</evidence>
<feature type="compositionally biased region" description="Basic and acidic residues" evidence="2">
    <location>
        <begin position="155"/>
        <end position="169"/>
    </location>
</feature>
<evidence type="ECO:0000259" key="3">
    <source>
        <dbReference type="Pfam" id="PF05282"/>
    </source>
</evidence>
<proteinExistence type="inferred from homology"/>
<dbReference type="Proteomes" id="UP000601435">
    <property type="component" value="Unassembled WGS sequence"/>
</dbReference>
<dbReference type="FunFam" id="2.60.34.20:FF:000001">
    <property type="entry name" value="protein AAR2 homolog"/>
    <property type="match status" value="1"/>
</dbReference>
<dbReference type="InterPro" id="IPR007946">
    <property type="entry name" value="AAR2"/>
</dbReference>
<reference evidence="5" key="1">
    <citation type="submission" date="2021-02" db="EMBL/GenBank/DDBJ databases">
        <authorList>
            <person name="Dougan E. K."/>
            <person name="Rhodes N."/>
            <person name="Thang M."/>
            <person name="Chan C."/>
        </authorList>
    </citation>
    <scope>NUCLEOTIDE SEQUENCE</scope>
</reference>
<comment type="caution">
    <text evidence="5">The sequence shown here is derived from an EMBL/GenBank/DDBJ whole genome shotgun (WGS) entry which is preliminary data.</text>
</comment>
<dbReference type="Pfam" id="PF20981">
    <property type="entry name" value="AAR2_1st"/>
    <property type="match status" value="1"/>
</dbReference>
<protein>
    <submittedName>
        <fullName evidence="5">Aar2 protein</fullName>
    </submittedName>
</protein>
<dbReference type="GO" id="GO:0000244">
    <property type="term" value="P:spliceosomal tri-snRNP complex assembly"/>
    <property type="evidence" value="ECO:0007669"/>
    <property type="project" value="TreeGrafter"/>
</dbReference>
<keyword evidence="6" id="KW-1185">Reference proteome</keyword>